<proteinExistence type="predicted"/>
<evidence type="ECO:0000256" key="2">
    <source>
        <dbReference type="SAM" id="Phobius"/>
    </source>
</evidence>
<dbReference type="InterPro" id="IPR045584">
    <property type="entry name" value="Pilin-like"/>
</dbReference>
<dbReference type="InterPro" id="IPR000983">
    <property type="entry name" value="Bac_GSPG_pilin"/>
</dbReference>
<keyword evidence="2" id="KW-0472">Membrane</keyword>
<feature type="transmembrane region" description="Helical" evidence="2">
    <location>
        <begin position="12"/>
        <end position="35"/>
    </location>
</feature>
<keyword evidence="2" id="KW-1133">Transmembrane helix</keyword>
<dbReference type="AlphaFoldDB" id="B9XBP6"/>
<keyword evidence="2" id="KW-0812">Transmembrane</keyword>
<dbReference type="EMBL" id="ABOX02000003">
    <property type="protein sequence ID" value="EEF62931.1"/>
    <property type="molecule type" value="Genomic_DNA"/>
</dbReference>
<dbReference type="GO" id="GO:0015628">
    <property type="term" value="P:protein secretion by the type II secretion system"/>
    <property type="evidence" value="ECO:0007669"/>
    <property type="project" value="InterPro"/>
</dbReference>
<keyword evidence="1" id="KW-0488">Methylation</keyword>
<sequence length="124" mass="13302" precursor="true">MKLNKVTKAGFTLVEIMIVVAIIGLLAAIAIPNFVRARTTAQQNACINNLRQIDGAKQQWALETKAAATATPVLTDIQPYLGRGTNGTQPACPLDSTQTAAVSYNIKDLQNPPTCQMNSNHILL</sequence>
<dbReference type="SUPFAM" id="SSF54523">
    <property type="entry name" value="Pili subunits"/>
    <property type="match status" value="1"/>
</dbReference>
<reference evidence="3 4" key="1">
    <citation type="journal article" date="2011" name="J. Bacteriol.">
        <title>Genome sequence of 'Pedosphaera parvula' Ellin514, an aerobic Verrucomicrobial isolate from pasture soil.</title>
        <authorList>
            <person name="Kant R."/>
            <person name="van Passel M.W."/>
            <person name="Sangwan P."/>
            <person name="Palva A."/>
            <person name="Lucas S."/>
            <person name="Copeland A."/>
            <person name="Lapidus A."/>
            <person name="Glavina Del Rio T."/>
            <person name="Dalin E."/>
            <person name="Tice H."/>
            <person name="Bruce D."/>
            <person name="Goodwin L."/>
            <person name="Pitluck S."/>
            <person name="Chertkov O."/>
            <person name="Larimer F.W."/>
            <person name="Land M.L."/>
            <person name="Hauser L."/>
            <person name="Brettin T.S."/>
            <person name="Detter J.C."/>
            <person name="Han S."/>
            <person name="de Vos W.M."/>
            <person name="Janssen P.H."/>
            <person name="Smidt H."/>
        </authorList>
    </citation>
    <scope>NUCLEOTIDE SEQUENCE [LARGE SCALE GENOMIC DNA]</scope>
    <source>
        <strain evidence="3 4">Ellin514</strain>
    </source>
</reference>
<gene>
    <name evidence="3" type="ORF">Cflav_PD5566</name>
</gene>
<keyword evidence="4" id="KW-1185">Reference proteome</keyword>
<dbReference type="OrthoDB" id="195052at2"/>
<dbReference type="InterPro" id="IPR012902">
    <property type="entry name" value="N_methyl_site"/>
</dbReference>
<dbReference type="Pfam" id="PF07963">
    <property type="entry name" value="N_methyl"/>
    <property type="match status" value="1"/>
</dbReference>
<dbReference type="Gene3D" id="3.30.700.10">
    <property type="entry name" value="Glycoprotein, Type 4 Pilin"/>
    <property type="match status" value="1"/>
</dbReference>
<dbReference type="PROSITE" id="PS00409">
    <property type="entry name" value="PROKAR_NTER_METHYL"/>
    <property type="match status" value="1"/>
</dbReference>
<dbReference type="PANTHER" id="PTHR30093">
    <property type="entry name" value="GENERAL SECRETION PATHWAY PROTEIN G"/>
    <property type="match status" value="1"/>
</dbReference>
<dbReference type="GO" id="GO:0015627">
    <property type="term" value="C:type II protein secretion system complex"/>
    <property type="evidence" value="ECO:0007669"/>
    <property type="project" value="InterPro"/>
</dbReference>
<dbReference type="NCBIfam" id="TIGR02532">
    <property type="entry name" value="IV_pilin_GFxxxE"/>
    <property type="match status" value="1"/>
</dbReference>
<dbReference type="PRINTS" id="PR00813">
    <property type="entry name" value="BCTERIALGSPG"/>
</dbReference>
<comment type="caution">
    <text evidence="3">The sequence shown here is derived from an EMBL/GenBank/DDBJ whole genome shotgun (WGS) entry which is preliminary data.</text>
</comment>
<evidence type="ECO:0000313" key="4">
    <source>
        <dbReference type="Proteomes" id="UP000003688"/>
    </source>
</evidence>
<dbReference type="STRING" id="320771.Cflav_PD5566"/>
<protein>
    <recommendedName>
        <fullName evidence="5">Prepilin-type cleavage/methylation domain-containing protein</fullName>
    </recommendedName>
</protein>
<accession>B9XBP6</accession>
<evidence type="ECO:0000256" key="1">
    <source>
        <dbReference type="ARBA" id="ARBA00022481"/>
    </source>
</evidence>
<name>B9XBP6_PEDPL</name>
<evidence type="ECO:0008006" key="5">
    <source>
        <dbReference type="Google" id="ProtNLM"/>
    </source>
</evidence>
<organism evidence="3 4">
    <name type="scientific">Pedosphaera parvula (strain Ellin514)</name>
    <dbReference type="NCBI Taxonomy" id="320771"/>
    <lineage>
        <taxon>Bacteria</taxon>
        <taxon>Pseudomonadati</taxon>
        <taxon>Verrucomicrobiota</taxon>
        <taxon>Pedosphaerae</taxon>
        <taxon>Pedosphaerales</taxon>
        <taxon>Pedosphaeraceae</taxon>
        <taxon>Pedosphaera</taxon>
    </lineage>
</organism>
<evidence type="ECO:0000313" key="3">
    <source>
        <dbReference type="EMBL" id="EEF62931.1"/>
    </source>
</evidence>
<dbReference type="RefSeq" id="WP_007413244.1">
    <property type="nucleotide sequence ID" value="NZ_ABOX02000003.1"/>
</dbReference>
<dbReference type="Proteomes" id="UP000003688">
    <property type="component" value="Unassembled WGS sequence"/>
</dbReference>